<feature type="transmembrane region" description="Helical" evidence="1">
    <location>
        <begin position="287"/>
        <end position="307"/>
    </location>
</feature>
<sequence>MNLQVAEDARYYGALDGLRALSVLAVVWNHARPMGLSAPLASRGYLGVDVFFVISGFLITMLLLREEQRHGNVRLGSFWARRALRLWPLWYGILITLSALFLFVLPNAAMAKPFWRDLPWNATYTSNFIVPGTFLALSWSLALEEQFYLVWPPIVARLRSAAAPVLLFLGGLSVALHLGLFDGLILEWFGRDGARNLALRATLLPFVLGCSLALAPGVLARLARPALALPWLLVLLGCAALPDSVAPGQIRLGAQVAAAGLVAACVGPREPRWLSVRPLRWIGERAYGVYLLHLFCLQLVTSFRPWNHGERDFTAFALVALVSLGAAGLSYRFIERPFLQLKDRFRRGTTGRR</sequence>
<feature type="transmembrane region" description="Helical" evidence="1">
    <location>
        <begin position="197"/>
        <end position="219"/>
    </location>
</feature>
<keyword evidence="1" id="KW-0472">Membrane</keyword>
<keyword evidence="1" id="KW-0812">Transmembrane</keyword>
<proteinExistence type="predicted"/>
<organism evidence="3 4">
    <name type="scientific">Saltatorellus ferox</name>
    <dbReference type="NCBI Taxonomy" id="2528018"/>
    <lineage>
        <taxon>Bacteria</taxon>
        <taxon>Pseudomonadati</taxon>
        <taxon>Planctomycetota</taxon>
        <taxon>Planctomycetia</taxon>
        <taxon>Planctomycetia incertae sedis</taxon>
        <taxon>Saltatorellus</taxon>
    </lineage>
</organism>
<feature type="transmembrane region" description="Helical" evidence="1">
    <location>
        <begin position="164"/>
        <end position="185"/>
    </location>
</feature>
<reference evidence="3 4" key="1">
    <citation type="submission" date="2019-02" db="EMBL/GenBank/DDBJ databases">
        <title>Deep-cultivation of Planctomycetes and their phenomic and genomic characterization uncovers novel biology.</title>
        <authorList>
            <person name="Wiegand S."/>
            <person name="Jogler M."/>
            <person name="Boedeker C."/>
            <person name="Pinto D."/>
            <person name="Vollmers J."/>
            <person name="Rivas-Marin E."/>
            <person name="Kohn T."/>
            <person name="Peeters S.H."/>
            <person name="Heuer A."/>
            <person name="Rast P."/>
            <person name="Oberbeckmann S."/>
            <person name="Bunk B."/>
            <person name="Jeske O."/>
            <person name="Meyerdierks A."/>
            <person name="Storesund J.E."/>
            <person name="Kallscheuer N."/>
            <person name="Luecker S."/>
            <person name="Lage O.M."/>
            <person name="Pohl T."/>
            <person name="Merkel B.J."/>
            <person name="Hornburger P."/>
            <person name="Mueller R.-W."/>
            <person name="Bruemmer F."/>
            <person name="Labrenz M."/>
            <person name="Spormann A.M."/>
            <person name="Op den Camp H."/>
            <person name="Overmann J."/>
            <person name="Amann R."/>
            <person name="Jetten M.S.M."/>
            <person name="Mascher T."/>
            <person name="Medema M.H."/>
            <person name="Devos D.P."/>
            <person name="Kaster A.-K."/>
            <person name="Ovreas L."/>
            <person name="Rohde M."/>
            <person name="Galperin M.Y."/>
            <person name="Jogler C."/>
        </authorList>
    </citation>
    <scope>NUCLEOTIDE SEQUENCE [LARGE SCALE GENOMIC DNA]</scope>
    <source>
        <strain evidence="3 4">Poly30</strain>
    </source>
</reference>
<feature type="transmembrane region" description="Helical" evidence="1">
    <location>
        <begin position="84"/>
        <end position="104"/>
    </location>
</feature>
<dbReference type="PANTHER" id="PTHR23028:SF53">
    <property type="entry name" value="ACYL_TRANSF_3 DOMAIN-CONTAINING PROTEIN"/>
    <property type="match status" value="1"/>
</dbReference>
<dbReference type="PANTHER" id="PTHR23028">
    <property type="entry name" value="ACETYLTRANSFERASE"/>
    <property type="match status" value="1"/>
</dbReference>
<accession>A0A518ELI1</accession>
<dbReference type="InterPro" id="IPR002656">
    <property type="entry name" value="Acyl_transf_3_dom"/>
</dbReference>
<dbReference type="GO" id="GO:0016747">
    <property type="term" value="F:acyltransferase activity, transferring groups other than amino-acyl groups"/>
    <property type="evidence" value="ECO:0007669"/>
    <property type="project" value="InterPro"/>
</dbReference>
<gene>
    <name evidence="3" type="primary">oatA</name>
    <name evidence="3" type="ORF">Poly30_04440</name>
</gene>
<dbReference type="EC" id="2.3.1.-" evidence="3"/>
<dbReference type="Pfam" id="PF01757">
    <property type="entry name" value="Acyl_transf_3"/>
    <property type="match status" value="1"/>
</dbReference>
<evidence type="ECO:0000256" key="1">
    <source>
        <dbReference type="SAM" id="Phobius"/>
    </source>
</evidence>
<feature type="transmembrane region" description="Helical" evidence="1">
    <location>
        <begin position="313"/>
        <end position="334"/>
    </location>
</feature>
<feature type="domain" description="Acyltransferase 3" evidence="2">
    <location>
        <begin position="14"/>
        <end position="327"/>
    </location>
</feature>
<dbReference type="InterPro" id="IPR050879">
    <property type="entry name" value="Acyltransferase_3"/>
</dbReference>
<dbReference type="AlphaFoldDB" id="A0A518ELI1"/>
<keyword evidence="3" id="KW-0808">Transferase</keyword>
<keyword evidence="3" id="KW-0012">Acyltransferase</keyword>
<evidence type="ECO:0000259" key="2">
    <source>
        <dbReference type="Pfam" id="PF01757"/>
    </source>
</evidence>
<dbReference type="OrthoDB" id="9796461at2"/>
<evidence type="ECO:0000313" key="4">
    <source>
        <dbReference type="Proteomes" id="UP000320390"/>
    </source>
</evidence>
<dbReference type="Proteomes" id="UP000320390">
    <property type="component" value="Chromosome"/>
</dbReference>
<feature type="transmembrane region" description="Helical" evidence="1">
    <location>
        <begin position="43"/>
        <end position="64"/>
    </location>
</feature>
<dbReference type="RefSeq" id="WP_145194379.1">
    <property type="nucleotide sequence ID" value="NZ_CP036434.1"/>
</dbReference>
<evidence type="ECO:0000313" key="3">
    <source>
        <dbReference type="EMBL" id="QDV04949.1"/>
    </source>
</evidence>
<keyword evidence="4" id="KW-1185">Reference proteome</keyword>
<protein>
    <submittedName>
        <fullName evidence="3">O-acetyltransferase OatA</fullName>
        <ecNumber evidence="3">2.3.1.-</ecNumber>
    </submittedName>
</protein>
<dbReference type="GO" id="GO:0009103">
    <property type="term" value="P:lipopolysaccharide biosynthetic process"/>
    <property type="evidence" value="ECO:0007669"/>
    <property type="project" value="TreeGrafter"/>
</dbReference>
<name>A0A518ELI1_9BACT</name>
<dbReference type="EMBL" id="CP036434">
    <property type="protein sequence ID" value="QDV04949.1"/>
    <property type="molecule type" value="Genomic_DNA"/>
</dbReference>
<keyword evidence="1" id="KW-1133">Transmembrane helix</keyword>
<feature type="transmembrane region" description="Helical" evidence="1">
    <location>
        <begin position="124"/>
        <end position="143"/>
    </location>
</feature>
<dbReference type="GO" id="GO:0016020">
    <property type="term" value="C:membrane"/>
    <property type="evidence" value="ECO:0007669"/>
    <property type="project" value="TreeGrafter"/>
</dbReference>